<name>A0AAP4A4D8_PAEPO</name>
<dbReference type="EMBL" id="JARVWT010000006">
    <property type="protein sequence ID" value="MDH2332444.1"/>
    <property type="molecule type" value="Genomic_DNA"/>
</dbReference>
<sequence>MNVQLTANYALRSDGTQFIVSQRKIVDPTKAPGYKAVEGGPAPELRERWDDVAYYPLTSGGLTSLLDSVRMRTVATSDASSLAEIGELLRQTTQELASAINAGLSPQFTVKLGA</sequence>
<comment type="caution">
    <text evidence="1">The sequence shown here is derived from an EMBL/GenBank/DDBJ whole genome shotgun (WGS) entry which is preliminary data.</text>
</comment>
<accession>A0AAP4A4D8</accession>
<dbReference type="Proteomes" id="UP001229409">
    <property type="component" value="Unassembled WGS sequence"/>
</dbReference>
<gene>
    <name evidence="1" type="ORF">QDS18_16415</name>
</gene>
<proteinExistence type="predicted"/>
<dbReference type="AlphaFoldDB" id="A0AAP4A4D8"/>
<protein>
    <submittedName>
        <fullName evidence="1">Uncharacterized protein</fullName>
    </submittedName>
</protein>
<organism evidence="1 2">
    <name type="scientific">Paenibacillus polymyxa</name>
    <name type="common">Bacillus polymyxa</name>
    <dbReference type="NCBI Taxonomy" id="1406"/>
    <lineage>
        <taxon>Bacteria</taxon>
        <taxon>Bacillati</taxon>
        <taxon>Bacillota</taxon>
        <taxon>Bacilli</taxon>
        <taxon>Bacillales</taxon>
        <taxon>Paenibacillaceae</taxon>
        <taxon>Paenibacillus</taxon>
    </lineage>
</organism>
<dbReference type="RefSeq" id="WP_279834800.1">
    <property type="nucleotide sequence ID" value="NZ_JARVWT010000006.1"/>
</dbReference>
<reference evidence="1" key="1">
    <citation type="submission" date="2023-04" db="EMBL/GenBank/DDBJ databases">
        <title>Uncovering the Secrets of Slow-Growing Bacteria in Tropical Savanna Soil through Cultivation and Genomic Analysis.</title>
        <authorList>
            <person name="Goncalves O.S."/>
            <person name="Santana M.F."/>
        </authorList>
    </citation>
    <scope>NUCLEOTIDE SEQUENCE</scope>
    <source>
        <strain evidence="1">ANTI</strain>
    </source>
</reference>
<evidence type="ECO:0000313" key="2">
    <source>
        <dbReference type="Proteomes" id="UP001229409"/>
    </source>
</evidence>
<evidence type="ECO:0000313" key="1">
    <source>
        <dbReference type="EMBL" id="MDH2332444.1"/>
    </source>
</evidence>